<organism evidence="1 2">
    <name type="scientific">Faecalibaculum rodentium</name>
    <dbReference type="NCBI Taxonomy" id="1702221"/>
    <lineage>
        <taxon>Bacteria</taxon>
        <taxon>Bacillati</taxon>
        <taxon>Bacillota</taxon>
        <taxon>Erysipelotrichia</taxon>
        <taxon>Erysipelotrichales</taxon>
        <taxon>Erysipelotrichaceae</taxon>
        <taxon>Faecalibaculum</taxon>
    </lineage>
</organism>
<dbReference type="Proteomes" id="UP000069771">
    <property type="component" value="Chromosome"/>
</dbReference>
<name>A0A140DSN6_9FIRM</name>
<dbReference type="AlphaFoldDB" id="A0A140DSN6"/>
<evidence type="ECO:0000313" key="2">
    <source>
        <dbReference type="Proteomes" id="UP000069771"/>
    </source>
</evidence>
<gene>
    <name evidence="1" type="ORF">AALO17_05290</name>
</gene>
<reference evidence="1 2" key="1">
    <citation type="journal article" date="2016" name="Gut Pathog.">
        <title>Whole genome sequencing of "Faecalibaculum rodentium" ALO17, isolated from C57BL/6J laboratory mouse feces.</title>
        <authorList>
            <person name="Lim S."/>
            <person name="Chang D.H."/>
            <person name="Ahn S."/>
            <person name="Kim B.C."/>
        </authorList>
    </citation>
    <scope>NUCLEOTIDE SEQUENCE [LARGE SCALE GENOMIC DNA]</scope>
    <source>
        <strain evidence="1 2">Alo17</strain>
    </source>
</reference>
<evidence type="ECO:0000313" key="1">
    <source>
        <dbReference type="EMBL" id="AMK53663.1"/>
    </source>
</evidence>
<keyword evidence="2" id="KW-1185">Reference proteome</keyword>
<accession>A0A140DSN6</accession>
<dbReference type="KEGG" id="fro:AALO17_05290"/>
<sequence>MHRPSFLTPLYNVLSYQQMVPSVQFLSECVMGPLPNRGRQKDD</sequence>
<proteinExistence type="predicted"/>
<protein>
    <submittedName>
        <fullName evidence="1">Uncharacterized protein</fullName>
    </submittedName>
</protein>
<dbReference type="EMBL" id="CP011391">
    <property type="protein sequence ID" value="AMK53663.1"/>
    <property type="molecule type" value="Genomic_DNA"/>
</dbReference>